<accession>A0A388KJ27</accession>
<dbReference type="AlphaFoldDB" id="A0A388KJ27"/>
<feature type="region of interest" description="Disordered" evidence="1">
    <location>
        <begin position="40"/>
        <end position="72"/>
    </location>
</feature>
<proteinExistence type="predicted"/>
<evidence type="ECO:0000256" key="1">
    <source>
        <dbReference type="SAM" id="MobiDB-lite"/>
    </source>
</evidence>
<feature type="compositionally biased region" description="Basic and acidic residues" evidence="1">
    <location>
        <begin position="44"/>
        <end position="63"/>
    </location>
</feature>
<dbReference type="Proteomes" id="UP000265515">
    <property type="component" value="Unassembled WGS sequence"/>
</dbReference>
<keyword evidence="3" id="KW-1185">Reference proteome</keyword>
<reference evidence="2 3" key="1">
    <citation type="journal article" date="2018" name="Cell">
        <title>The Chara Genome: Secondary Complexity and Implications for Plant Terrestrialization.</title>
        <authorList>
            <person name="Nishiyama T."/>
            <person name="Sakayama H."/>
            <person name="Vries J.D."/>
            <person name="Buschmann H."/>
            <person name="Saint-Marcoux D."/>
            <person name="Ullrich K.K."/>
            <person name="Haas F.B."/>
            <person name="Vanderstraeten L."/>
            <person name="Becker D."/>
            <person name="Lang D."/>
            <person name="Vosolsobe S."/>
            <person name="Rombauts S."/>
            <person name="Wilhelmsson P.K.I."/>
            <person name="Janitza P."/>
            <person name="Kern R."/>
            <person name="Heyl A."/>
            <person name="Rumpler F."/>
            <person name="Villalobos L.I.A.C."/>
            <person name="Clay J.M."/>
            <person name="Skokan R."/>
            <person name="Toyoda A."/>
            <person name="Suzuki Y."/>
            <person name="Kagoshima H."/>
            <person name="Schijlen E."/>
            <person name="Tajeshwar N."/>
            <person name="Catarino B."/>
            <person name="Hetherington A.J."/>
            <person name="Saltykova A."/>
            <person name="Bonnot C."/>
            <person name="Breuninger H."/>
            <person name="Symeonidi A."/>
            <person name="Radhakrishnan G.V."/>
            <person name="Van Nieuwerburgh F."/>
            <person name="Deforce D."/>
            <person name="Chang C."/>
            <person name="Karol K.G."/>
            <person name="Hedrich R."/>
            <person name="Ulvskov P."/>
            <person name="Glockner G."/>
            <person name="Delwiche C.F."/>
            <person name="Petrasek J."/>
            <person name="Van de Peer Y."/>
            <person name="Friml J."/>
            <person name="Beilby M."/>
            <person name="Dolan L."/>
            <person name="Kohara Y."/>
            <person name="Sugano S."/>
            <person name="Fujiyama A."/>
            <person name="Delaux P.-M."/>
            <person name="Quint M."/>
            <person name="TheiBen G."/>
            <person name="Hagemann M."/>
            <person name="Harholt J."/>
            <person name="Dunand C."/>
            <person name="Zachgo S."/>
            <person name="Langdale J."/>
            <person name="Maumus F."/>
            <person name="Straeten D.V.D."/>
            <person name="Gould S.B."/>
            <person name="Rensing S.A."/>
        </authorList>
    </citation>
    <scope>NUCLEOTIDE SEQUENCE [LARGE SCALE GENOMIC DNA]</scope>
    <source>
        <strain evidence="2 3">S276</strain>
    </source>
</reference>
<protein>
    <submittedName>
        <fullName evidence="2">Uncharacterized protein</fullName>
    </submittedName>
</protein>
<comment type="caution">
    <text evidence="2">The sequence shown here is derived from an EMBL/GenBank/DDBJ whole genome shotgun (WGS) entry which is preliminary data.</text>
</comment>
<name>A0A388KJ27_CHABU</name>
<dbReference type="EMBL" id="BFEA01000123">
    <property type="protein sequence ID" value="GBG70008.1"/>
    <property type="molecule type" value="Genomic_DNA"/>
</dbReference>
<dbReference type="OrthoDB" id="10615435at2759"/>
<sequence length="72" mass="8142">MRSLCPWWHQAPGTLAKRTSKRMQMVAPSVVDKVPPCPLLPSRVDGKSGRQEWTARVDGKSGRQEWTARVNK</sequence>
<evidence type="ECO:0000313" key="2">
    <source>
        <dbReference type="EMBL" id="GBG70008.1"/>
    </source>
</evidence>
<gene>
    <name evidence="2" type="ORF">CBR_g4835</name>
</gene>
<organism evidence="2 3">
    <name type="scientific">Chara braunii</name>
    <name type="common">Braun's stonewort</name>
    <dbReference type="NCBI Taxonomy" id="69332"/>
    <lineage>
        <taxon>Eukaryota</taxon>
        <taxon>Viridiplantae</taxon>
        <taxon>Streptophyta</taxon>
        <taxon>Charophyceae</taxon>
        <taxon>Charales</taxon>
        <taxon>Characeae</taxon>
        <taxon>Chara</taxon>
    </lineage>
</organism>
<dbReference type="Gramene" id="GBG70008">
    <property type="protein sequence ID" value="GBG70008"/>
    <property type="gene ID" value="CBR_g4835"/>
</dbReference>
<evidence type="ECO:0000313" key="3">
    <source>
        <dbReference type="Proteomes" id="UP000265515"/>
    </source>
</evidence>